<dbReference type="PIRSF" id="PIRSF000077">
    <property type="entry name" value="Thioredoxin"/>
    <property type="match status" value="1"/>
</dbReference>
<dbReference type="InterPro" id="IPR013766">
    <property type="entry name" value="Thioredoxin_domain"/>
</dbReference>
<sequence length="87" mass="9809">MITEVNDKTFNREIGNDESVVVADFWAPWCGPCRMVSPIIDQLAKELGTKVKFVKINVDSSPTLARKFRISSVPTIIIFKKGKLKKL</sequence>
<evidence type="ECO:0000313" key="10">
    <source>
        <dbReference type="Proteomes" id="UP001079657"/>
    </source>
</evidence>
<evidence type="ECO:0000256" key="3">
    <source>
        <dbReference type="ARBA" id="ARBA00022448"/>
    </source>
</evidence>
<gene>
    <name evidence="9" type="primary">trxA</name>
    <name evidence="9" type="ORF">OXH55_00545</name>
</gene>
<protein>
    <recommendedName>
        <fullName evidence="2 7">Thioredoxin</fullName>
    </recommendedName>
</protein>
<dbReference type="SUPFAM" id="SSF52833">
    <property type="entry name" value="Thioredoxin-like"/>
    <property type="match status" value="1"/>
</dbReference>
<dbReference type="PROSITE" id="PS51352">
    <property type="entry name" value="THIOREDOXIN_2"/>
    <property type="match status" value="1"/>
</dbReference>
<keyword evidence="6" id="KW-0676">Redox-active center</keyword>
<dbReference type="NCBIfam" id="TIGR01068">
    <property type="entry name" value="thioredoxin"/>
    <property type="match status" value="1"/>
</dbReference>
<organism evidence="9 10">
    <name type="scientific">Clostridium ganghwense</name>
    <dbReference type="NCBI Taxonomy" id="312089"/>
    <lineage>
        <taxon>Bacteria</taxon>
        <taxon>Bacillati</taxon>
        <taxon>Bacillota</taxon>
        <taxon>Clostridia</taxon>
        <taxon>Eubacteriales</taxon>
        <taxon>Clostridiaceae</taxon>
        <taxon>Clostridium</taxon>
    </lineage>
</organism>
<evidence type="ECO:0000256" key="1">
    <source>
        <dbReference type="ARBA" id="ARBA00008987"/>
    </source>
</evidence>
<evidence type="ECO:0000256" key="7">
    <source>
        <dbReference type="NCBIfam" id="TIGR01068"/>
    </source>
</evidence>
<dbReference type="PROSITE" id="PS00194">
    <property type="entry name" value="THIOREDOXIN_1"/>
    <property type="match status" value="1"/>
</dbReference>
<dbReference type="CDD" id="cd02947">
    <property type="entry name" value="TRX_family"/>
    <property type="match status" value="1"/>
</dbReference>
<keyword evidence="5" id="KW-1015">Disulfide bond</keyword>
<comment type="caution">
    <text evidence="9">The sequence shown here is derived from an EMBL/GenBank/DDBJ whole genome shotgun (WGS) entry which is preliminary data.</text>
</comment>
<name>A0ABT4CKW2_9CLOT</name>
<dbReference type="InterPro" id="IPR036249">
    <property type="entry name" value="Thioredoxin-like_sf"/>
</dbReference>
<accession>A0ABT4CKW2</accession>
<evidence type="ECO:0000259" key="8">
    <source>
        <dbReference type="PROSITE" id="PS51352"/>
    </source>
</evidence>
<dbReference type="InterPro" id="IPR005746">
    <property type="entry name" value="Thioredoxin"/>
</dbReference>
<dbReference type="PANTHER" id="PTHR45663:SF11">
    <property type="entry name" value="GEO12009P1"/>
    <property type="match status" value="1"/>
</dbReference>
<evidence type="ECO:0000256" key="5">
    <source>
        <dbReference type="ARBA" id="ARBA00023157"/>
    </source>
</evidence>
<keyword evidence="4" id="KW-0249">Electron transport</keyword>
<dbReference type="Pfam" id="PF00085">
    <property type="entry name" value="Thioredoxin"/>
    <property type="match status" value="1"/>
</dbReference>
<feature type="domain" description="Thioredoxin" evidence="8">
    <location>
        <begin position="1"/>
        <end position="87"/>
    </location>
</feature>
<evidence type="ECO:0000256" key="4">
    <source>
        <dbReference type="ARBA" id="ARBA00022982"/>
    </source>
</evidence>
<dbReference type="PANTHER" id="PTHR45663">
    <property type="entry name" value="GEO12009P1"/>
    <property type="match status" value="1"/>
</dbReference>
<dbReference type="RefSeq" id="WP_268047456.1">
    <property type="nucleotide sequence ID" value="NZ_JAPQES010000001.1"/>
</dbReference>
<reference evidence="9" key="1">
    <citation type="submission" date="2022-12" db="EMBL/GenBank/DDBJ databases">
        <authorList>
            <person name="Wang J."/>
        </authorList>
    </citation>
    <scope>NUCLEOTIDE SEQUENCE</scope>
    <source>
        <strain evidence="9">HY-42-06</strain>
    </source>
</reference>
<proteinExistence type="inferred from homology"/>
<comment type="similarity">
    <text evidence="1">Belongs to the thioredoxin family.</text>
</comment>
<dbReference type="PRINTS" id="PR00421">
    <property type="entry name" value="THIOREDOXIN"/>
</dbReference>
<dbReference type="Gene3D" id="3.40.30.10">
    <property type="entry name" value="Glutaredoxin"/>
    <property type="match status" value="1"/>
</dbReference>
<dbReference type="InterPro" id="IPR017937">
    <property type="entry name" value="Thioredoxin_CS"/>
</dbReference>
<evidence type="ECO:0000256" key="2">
    <source>
        <dbReference type="ARBA" id="ARBA00020570"/>
    </source>
</evidence>
<evidence type="ECO:0000313" key="9">
    <source>
        <dbReference type="EMBL" id="MCY6369133.1"/>
    </source>
</evidence>
<dbReference type="EMBL" id="JAPQES010000001">
    <property type="protein sequence ID" value="MCY6369133.1"/>
    <property type="molecule type" value="Genomic_DNA"/>
</dbReference>
<evidence type="ECO:0000256" key="6">
    <source>
        <dbReference type="ARBA" id="ARBA00023284"/>
    </source>
</evidence>
<keyword evidence="3" id="KW-0813">Transport</keyword>
<keyword evidence="10" id="KW-1185">Reference proteome</keyword>
<dbReference type="Proteomes" id="UP001079657">
    <property type="component" value="Unassembled WGS sequence"/>
</dbReference>